<gene>
    <name evidence="2" type="primary">RE2_80</name>
    <name evidence="2" type="ORF">CK203_021083</name>
</gene>
<dbReference type="Proteomes" id="UP000288805">
    <property type="component" value="Unassembled WGS sequence"/>
</dbReference>
<organism evidence="2 3">
    <name type="scientific">Vitis vinifera</name>
    <name type="common">Grape</name>
    <dbReference type="NCBI Taxonomy" id="29760"/>
    <lineage>
        <taxon>Eukaryota</taxon>
        <taxon>Viridiplantae</taxon>
        <taxon>Streptophyta</taxon>
        <taxon>Embryophyta</taxon>
        <taxon>Tracheophyta</taxon>
        <taxon>Spermatophyta</taxon>
        <taxon>Magnoliopsida</taxon>
        <taxon>eudicotyledons</taxon>
        <taxon>Gunneridae</taxon>
        <taxon>Pentapetalae</taxon>
        <taxon>rosids</taxon>
        <taxon>Vitales</taxon>
        <taxon>Vitaceae</taxon>
        <taxon>Viteae</taxon>
        <taxon>Vitis</taxon>
    </lineage>
</organism>
<evidence type="ECO:0000313" key="3">
    <source>
        <dbReference type="Proteomes" id="UP000288805"/>
    </source>
</evidence>
<feature type="domain" description="Reverse transcriptase Ty1/copia-type" evidence="1">
    <location>
        <begin position="1"/>
        <end position="59"/>
    </location>
</feature>
<name>A0A438JWU7_VITVI</name>
<proteinExistence type="predicted"/>
<dbReference type="AlphaFoldDB" id="A0A438JWU7"/>
<reference evidence="2 3" key="1">
    <citation type="journal article" date="2018" name="PLoS Genet.">
        <title>Population sequencing reveals clonal diversity and ancestral inbreeding in the grapevine cultivar Chardonnay.</title>
        <authorList>
            <person name="Roach M.J."/>
            <person name="Johnson D.L."/>
            <person name="Bohlmann J."/>
            <person name="van Vuuren H.J."/>
            <person name="Jones S.J."/>
            <person name="Pretorius I.S."/>
            <person name="Schmidt S.A."/>
            <person name="Borneman A.R."/>
        </authorList>
    </citation>
    <scope>NUCLEOTIDE SEQUENCE [LARGE SCALE GENOMIC DNA]</scope>
    <source>
        <strain evidence="3">cv. Chardonnay</strain>
        <tissue evidence="2">Leaf</tissue>
    </source>
</reference>
<evidence type="ECO:0000259" key="1">
    <source>
        <dbReference type="Pfam" id="PF07727"/>
    </source>
</evidence>
<evidence type="ECO:0000313" key="2">
    <source>
        <dbReference type="EMBL" id="RVX13436.1"/>
    </source>
</evidence>
<protein>
    <submittedName>
        <fullName evidence="2">Retrovirus-related Pol polyprotein from transposon RE2</fullName>
    </submittedName>
</protein>
<dbReference type="EMBL" id="QGNW01000024">
    <property type="protein sequence ID" value="RVX13436.1"/>
    <property type="molecule type" value="Genomic_DNA"/>
</dbReference>
<accession>A0A438JWU7</accession>
<comment type="caution">
    <text evidence="2">The sequence shown here is derived from an EMBL/GenBank/DDBJ whole genome shotgun (WGS) entry which is preliminary data.</text>
</comment>
<sequence>MDVKSAFLNEILSEEVYVEQSKGFEDPKLPNHAYRLKKALYGLKQAPRAWVTSSDFALSFAKEMKTEFEMSMVLN</sequence>
<dbReference type="InterPro" id="IPR013103">
    <property type="entry name" value="RVT_2"/>
</dbReference>
<dbReference type="Pfam" id="PF07727">
    <property type="entry name" value="RVT_2"/>
    <property type="match status" value="1"/>
</dbReference>